<keyword evidence="4 5" id="KW-0175">Coiled coil</keyword>
<dbReference type="Proteomes" id="UP000007110">
    <property type="component" value="Unassembled WGS sequence"/>
</dbReference>
<dbReference type="OMA" id="SAKEWFQ"/>
<keyword evidence="8" id="KW-1185">Reference proteome</keyword>
<feature type="compositionally biased region" description="Polar residues" evidence="6">
    <location>
        <begin position="86"/>
        <end position="96"/>
    </location>
</feature>
<sequence length="2022" mass="222813">MEQDSSIVEEGADNPYVTQYGDPYDDYPIFTAHDSDLNLLGIGLRSGTSTSGSLSELDISLPSTDLDLETRIFGRQKKKTADVTQKRNSLGPSGNFVQEPRKAGSASRRSLHMGDSDPEGHVFHPEIVPFEPSKNPFTNSPKDPRKLLESKGEQSSVKSDPNTARYLKILIPQRDSLTAEEPTAETSVNLFESLNISAAERLLLESPTDSPSHFKQAQLRLDTADSELEGSFVGPEKDHLLLSSSTPRKQDFTVYPNQSIHKSDSRSSQDIKTEIFDFEAELKKLVVDIYSDREPDFAPVPGSSSSKECVQSTDFKMSEARSELEKAFGGGDEFITPYQKTQEPPKMSEDTFHTMANASDAMALQKSVVGDSSVKPASMDEIAAILASVKQGAYQRDQSLSSINTTLQSSYNDNISLDDDAPYEKVYNSMSSLDETPSRIPADYVEPEVTPSEVNGIDPSGEPGHTHPGKEGENTSERGGTAPTQQEGPQPESQEKKVVTTKKRPTSLLAQNTTMAISSAIAHKYKVPPHDEALSPSSITAPKEPMLFRSPVAAITSAKGGKIAIMEGLEKTKPKKKKGKKGAKKNALSTRIMSDTDTEPPSDTELMAQRQAENESRTTPTPSEDSTSARDQVATSDPSQPSQQNKQEEEEPTRESSEVPPTKSQVIASEHSETASSPPGNTTQVPEQVPEQVPTSPPDPAPTQPTPEPSSGSFLGSLFPWGRRSADKPATPGGGGVNDAGFPANQVAASSPSTNQDEPARGGAKNVSAMDSDLHSDSVDSGVGFVGGVNGDIGTPSGQVQTPQPLSSSTPTSTNNRIGRTDEIVARQEAPQYSQAAPTTNPLQQASSVGTYTRQSQPPPTLRNSQARPVDLGRLKSTPLPRASSYQSSRYSSPFEDEGGEEDLQTVLREKAKLEGQLEMLTAETESALQARTHLQSQVAILQAKLKAQGSRGDVSSHNRSTLEADIRSLKQNKSELEQAIAQLQVELDHKEADLEGLRRELHTSEATTQRLRGKLEEVKREMAGKDASVSQLQDRMAVMQGQVDQARQDQTTAGAKLSSLQTDVESLTKARDWFQEQLGFAQETRNQLQEELGASQIKIASQTASIENLKTDNTKVKQQLKEERQRMLQEKEQIAKNLETIEADIFTREATFSAMQREKTAVQQAVFSQMDQMEEEKYRLAGLIASASELERQLDVARQELEAKHAALVSLEAEKRELVKGLALAEEALAARETEMAALQMKCNNVEQKLKEEQGKSTGQDDDVRQLRADKASLEAALASANEEKRTFDDSLQKLRGDLSRVETGFKQMRQELGAKTSELEAAQMEGQQVREQLKVEEQQVEAQEANLEASIAAIGNKDAIIDELLEAKGQLEKEIQGLRRDMQSTRHSQESSAQANAGLQVELSKAREGFQMLEHQLQNALAENANLHGQLESLSEDQKQLEGLMDENAALRQRSADTQSSMHRDLGEQKANVLRLGTDLSNVQKELRQKERAYEAHLGALTIQLQDTSVAKDQVERELHERTAAVAQLSKEEQDKLLNELQSMKQDVDVLRNERNRLNDEVQDLRRNMEDDTEAYRRKIDELEAELQDLKEVLDRQRRNELNNRALALDLERERGRLAGVHQSHSALKQHTGMLESALAQRESAVEELSAELTSTAQERANENLRLQKLVREMGAVLEKEKQATQDIKKQFSSEKGQCNQLRQDLETLQGDSQEIRSEAKQKEDEMKALKSELARLKQNEEKQKKEGEEMRRHIEANKSHMERLKRHLKDKDAQSPVLEDQMKTLAWQSEQKTREADALREQLVLAEKRQQIEMDGVKTNLQMTNKELDGMKKELASTRKEKFAFQAKLSQLKSALQATLQQNKLLKAKLKSKSRVAATMGKPGADGASQGDGKGPADDIVVPEIAYDVESLLNSDVVEGVSASHSRPLHAIQSCLQNIKDQMGALEDQMKEHTAAVNTSSEAWKEVGDKVRDLRRASIDPMTPTPGLLPHKLPNGSAPGAPAQKMTNGKSSGSQIYDL</sequence>
<dbReference type="SUPFAM" id="SSF57997">
    <property type="entry name" value="Tropomyosin"/>
    <property type="match status" value="1"/>
</dbReference>
<proteinExistence type="predicted"/>
<accession>A0A7M7T1T3</accession>
<feature type="coiled-coil region" evidence="5">
    <location>
        <begin position="904"/>
        <end position="931"/>
    </location>
</feature>
<feature type="region of interest" description="Disordered" evidence="6">
    <location>
        <begin position="76"/>
        <end position="164"/>
    </location>
</feature>
<feature type="compositionally biased region" description="Polar residues" evidence="6">
    <location>
        <begin position="747"/>
        <end position="757"/>
    </location>
</feature>
<feature type="compositionally biased region" description="Polar residues" evidence="6">
    <location>
        <begin position="674"/>
        <end position="686"/>
    </location>
</feature>
<dbReference type="OrthoDB" id="2286360at2759"/>
<feature type="compositionally biased region" description="Low complexity" evidence="6">
    <location>
        <begin position="799"/>
        <end position="814"/>
    </location>
</feature>
<evidence type="ECO:0000313" key="7">
    <source>
        <dbReference type="EnsemblMetazoa" id="XP_030847544"/>
    </source>
</evidence>
<feature type="compositionally biased region" description="Polar residues" evidence="6">
    <location>
        <begin position="2008"/>
        <end position="2022"/>
    </location>
</feature>
<dbReference type="GO" id="GO:0005737">
    <property type="term" value="C:cytoplasm"/>
    <property type="evidence" value="ECO:0007669"/>
    <property type="project" value="UniProtKB-SubCell"/>
</dbReference>
<dbReference type="RefSeq" id="XP_030847544.1">
    <property type="nucleotide sequence ID" value="XM_030991684.1"/>
</dbReference>
<dbReference type="EnsemblMetazoa" id="XM_030991684">
    <property type="protein sequence ID" value="XP_030847544"/>
    <property type="gene ID" value="LOC583221"/>
</dbReference>
<feature type="region of interest" description="Disordered" evidence="6">
    <location>
        <begin position="1708"/>
        <end position="1730"/>
    </location>
</feature>
<dbReference type="InParanoid" id="A0A7M7T1T3"/>
<feature type="region of interest" description="Disordered" evidence="6">
    <location>
        <begin position="563"/>
        <end position="903"/>
    </location>
</feature>
<evidence type="ECO:0000256" key="5">
    <source>
        <dbReference type="SAM" id="Coils"/>
    </source>
</evidence>
<feature type="compositionally biased region" description="Basic and acidic residues" evidence="6">
    <location>
        <begin position="464"/>
        <end position="476"/>
    </location>
</feature>
<comment type="subcellular location">
    <subcellularLocation>
        <location evidence="1">Cytoplasm</location>
    </subcellularLocation>
</comment>
<name>A0A7M7T1T3_STRPU</name>
<dbReference type="InterPro" id="IPR051841">
    <property type="entry name" value="MT-Golgi_org_protein"/>
</dbReference>
<feature type="region of interest" description="Disordered" evidence="6">
    <location>
        <begin position="1880"/>
        <end position="1900"/>
    </location>
</feature>
<protein>
    <submittedName>
        <fullName evidence="7">Uncharacterized protein</fullName>
    </submittedName>
</protein>
<feature type="compositionally biased region" description="Polar residues" evidence="6">
    <location>
        <begin position="482"/>
        <end position="492"/>
    </location>
</feature>
<evidence type="ECO:0000256" key="3">
    <source>
        <dbReference type="ARBA" id="ARBA00022553"/>
    </source>
</evidence>
<evidence type="ECO:0000313" key="8">
    <source>
        <dbReference type="Proteomes" id="UP000007110"/>
    </source>
</evidence>
<feature type="compositionally biased region" description="Basic and acidic residues" evidence="6">
    <location>
        <begin position="142"/>
        <end position="152"/>
    </location>
</feature>
<feature type="compositionally biased region" description="Basic residues" evidence="6">
    <location>
        <begin position="573"/>
        <end position="584"/>
    </location>
</feature>
<feature type="compositionally biased region" description="Basic and acidic residues" evidence="6">
    <location>
        <begin position="112"/>
        <end position="124"/>
    </location>
</feature>
<reference evidence="7" key="2">
    <citation type="submission" date="2021-01" db="UniProtKB">
        <authorList>
            <consortium name="EnsemblMetazoa"/>
        </authorList>
    </citation>
    <scope>IDENTIFICATION</scope>
</reference>
<evidence type="ECO:0000256" key="2">
    <source>
        <dbReference type="ARBA" id="ARBA00022490"/>
    </source>
</evidence>
<organism evidence="7 8">
    <name type="scientific">Strongylocentrotus purpuratus</name>
    <name type="common">Purple sea urchin</name>
    <dbReference type="NCBI Taxonomy" id="7668"/>
    <lineage>
        <taxon>Eukaryota</taxon>
        <taxon>Metazoa</taxon>
        <taxon>Echinodermata</taxon>
        <taxon>Eleutherozoa</taxon>
        <taxon>Echinozoa</taxon>
        <taxon>Echinoidea</taxon>
        <taxon>Euechinoidea</taxon>
        <taxon>Echinacea</taxon>
        <taxon>Camarodonta</taxon>
        <taxon>Echinidea</taxon>
        <taxon>Strongylocentrotidae</taxon>
        <taxon>Strongylocentrotus</taxon>
    </lineage>
</organism>
<dbReference type="PANTHER" id="PTHR18902">
    <property type="entry name" value="NUCLEAR MITOTIC APPARATUS PROTEIN 1-RELATED"/>
    <property type="match status" value="1"/>
</dbReference>
<dbReference type="PANTHER" id="PTHR18902:SF31">
    <property type="entry name" value="PERICENTRIN_AKAP-450 CENTROSOMAL TARGETING DOMAIN-CONTAINING PROTEIN"/>
    <property type="match status" value="1"/>
</dbReference>
<feature type="compositionally biased region" description="Polar residues" evidence="6">
    <location>
        <begin position="831"/>
        <end position="867"/>
    </location>
</feature>
<evidence type="ECO:0000256" key="6">
    <source>
        <dbReference type="SAM" id="MobiDB-lite"/>
    </source>
</evidence>
<keyword evidence="2" id="KW-0963">Cytoplasm</keyword>
<dbReference type="Gene3D" id="1.10.287.1490">
    <property type="match status" value="1"/>
</dbReference>
<feature type="region of interest" description="Disordered" evidence="6">
    <location>
        <begin position="1"/>
        <end position="20"/>
    </location>
</feature>
<feature type="coiled-coil region" evidence="5">
    <location>
        <begin position="1792"/>
        <end position="1872"/>
    </location>
</feature>
<reference evidence="8" key="1">
    <citation type="submission" date="2015-02" db="EMBL/GenBank/DDBJ databases">
        <title>Genome sequencing for Strongylocentrotus purpuratus.</title>
        <authorList>
            <person name="Murali S."/>
            <person name="Liu Y."/>
            <person name="Vee V."/>
            <person name="English A."/>
            <person name="Wang M."/>
            <person name="Skinner E."/>
            <person name="Han Y."/>
            <person name="Muzny D.M."/>
            <person name="Worley K.C."/>
            <person name="Gibbs R.A."/>
        </authorList>
    </citation>
    <scope>NUCLEOTIDE SEQUENCE</scope>
</reference>
<feature type="compositionally biased region" description="Polar residues" evidence="6">
    <location>
        <begin position="153"/>
        <end position="162"/>
    </location>
</feature>
<feature type="compositionally biased region" description="Low complexity" evidence="6">
    <location>
        <begin position="884"/>
        <end position="893"/>
    </location>
</feature>
<feature type="region of interest" description="Disordered" evidence="6">
    <location>
        <begin position="1981"/>
        <end position="2022"/>
    </location>
</feature>
<evidence type="ECO:0000256" key="1">
    <source>
        <dbReference type="ARBA" id="ARBA00004496"/>
    </source>
</evidence>
<feature type="compositionally biased region" description="Basic and acidic residues" evidence="6">
    <location>
        <begin position="1716"/>
        <end position="1730"/>
    </location>
</feature>
<feature type="coiled-coil region" evidence="5">
    <location>
        <begin position="960"/>
        <end position="1050"/>
    </location>
</feature>
<feature type="coiled-coil region" evidence="5">
    <location>
        <begin position="1514"/>
        <end position="1602"/>
    </location>
</feature>
<feature type="compositionally biased region" description="Pro residues" evidence="6">
    <location>
        <begin position="695"/>
        <end position="708"/>
    </location>
</feature>
<evidence type="ECO:0000256" key="4">
    <source>
        <dbReference type="ARBA" id="ARBA00023054"/>
    </source>
</evidence>
<dbReference type="KEGG" id="spu:583221"/>
<feature type="coiled-coil region" evidence="5">
    <location>
        <begin position="1641"/>
        <end position="1668"/>
    </location>
</feature>
<feature type="compositionally biased region" description="Polar residues" evidence="6">
    <location>
        <begin position="617"/>
        <end position="645"/>
    </location>
</feature>
<dbReference type="CTD" id="2802"/>
<feature type="region of interest" description="Disordered" evidence="6">
    <location>
        <begin position="428"/>
        <end position="511"/>
    </location>
</feature>
<keyword evidence="3" id="KW-0597">Phosphoprotein</keyword>
<dbReference type="GeneID" id="583221"/>
<feature type="coiled-coil region" evidence="5">
    <location>
        <begin position="1174"/>
        <end position="1456"/>
    </location>
</feature>
<feature type="coiled-coil region" evidence="5">
    <location>
        <begin position="1107"/>
        <end position="1145"/>
    </location>
</feature>